<keyword evidence="1" id="KW-0732">Signal</keyword>
<dbReference type="EMBL" id="QAPG01000076">
    <property type="protein sequence ID" value="TDZ32540.1"/>
    <property type="molecule type" value="Genomic_DNA"/>
</dbReference>
<keyword evidence="3" id="KW-1185">Reference proteome</keyword>
<name>A0A4R8Q5W2_9PEZI</name>
<proteinExistence type="predicted"/>
<evidence type="ECO:0000313" key="2">
    <source>
        <dbReference type="EMBL" id="TDZ32540.1"/>
    </source>
</evidence>
<protein>
    <recommendedName>
        <fullName evidence="4">Secreted protein</fullName>
    </recommendedName>
</protein>
<organism evidence="2 3">
    <name type="scientific">Colletotrichum spinosum</name>
    <dbReference type="NCBI Taxonomy" id="1347390"/>
    <lineage>
        <taxon>Eukaryota</taxon>
        <taxon>Fungi</taxon>
        <taxon>Dikarya</taxon>
        <taxon>Ascomycota</taxon>
        <taxon>Pezizomycotina</taxon>
        <taxon>Sordariomycetes</taxon>
        <taxon>Hypocreomycetidae</taxon>
        <taxon>Glomerellales</taxon>
        <taxon>Glomerellaceae</taxon>
        <taxon>Colletotrichum</taxon>
        <taxon>Colletotrichum orbiculare species complex</taxon>
    </lineage>
</organism>
<reference evidence="2 3" key="1">
    <citation type="submission" date="2018-11" db="EMBL/GenBank/DDBJ databases">
        <title>Genome sequence and assembly of Colletotrichum spinosum.</title>
        <authorList>
            <person name="Gan P."/>
            <person name="Shirasu K."/>
        </authorList>
    </citation>
    <scope>NUCLEOTIDE SEQUENCE [LARGE SCALE GENOMIC DNA]</scope>
    <source>
        <strain evidence="2 3">CBS 515.97</strain>
    </source>
</reference>
<dbReference type="AlphaFoldDB" id="A0A4R8Q5W2"/>
<gene>
    <name evidence="2" type="ORF">C8035_v011585</name>
</gene>
<accession>A0A4R8Q5W2</accession>
<dbReference type="Proteomes" id="UP000295083">
    <property type="component" value="Unassembled WGS sequence"/>
</dbReference>
<evidence type="ECO:0000313" key="3">
    <source>
        <dbReference type="Proteomes" id="UP000295083"/>
    </source>
</evidence>
<sequence>MQPKQLLVAVLSTVSLVAATCYTGGRASNFNEENSPRIDIICEKLVGTYSKSGKSTRAACYTDTLKSRWDFEISARPQTSSLELYIGSAESRTIDIAECRSGLEAEAKCTYGGRRRYSNWEYMSDPNEGACPRALEMNMTSIVGHIDYEEY</sequence>
<evidence type="ECO:0000256" key="1">
    <source>
        <dbReference type="SAM" id="SignalP"/>
    </source>
</evidence>
<comment type="caution">
    <text evidence="2">The sequence shown here is derived from an EMBL/GenBank/DDBJ whole genome shotgun (WGS) entry which is preliminary data.</text>
</comment>
<feature type="chain" id="PRO_5020417684" description="Secreted protein" evidence="1">
    <location>
        <begin position="20"/>
        <end position="151"/>
    </location>
</feature>
<evidence type="ECO:0008006" key="4">
    <source>
        <dbReference type="Google" id="ProtNLM"/>
    </source>
</evidence>
<feature type="signal peptide" evidence="1">
    <location>
        <begin position="1"/>
        <end position="19"/>
    </location>
</feature>